<dbReference type="SUPFAM" id="SSF53098">
    <property type="entry name" value="Ribonuclease H-like"/>
    <property type="match status" value="1"/>
</dbReference>
<name>A0ABR3LVT5_9TELE</name>
<dbReference type="InterPro" id="IPR012337">
    <property type="entry name" value="RNaseH-like_sf"/>
</dbReference>
<dbReference type="Gene3D" id="1.10.340.70">
    <property type="match status" value="1"/>
</dbReference>
<proteinExistence type="predicted"/>
<dbReference type="Pfam" id="PF00665">
    <property type="entry name" value="rve"/>
    <property type="match status" value="1"/>
</dbReference>
<keyword evidence="4" id="KW-1185">Reference proteome</keyword>
<dbReference type="PANTHER" id="PTHR37984">
    <property type="entry name" value="PROTEIN CBG26694"/>
    <property type="match status" value="1"/>
</dbReference>
<evidence type="ECO:0000256" key="1">
    <source>
        <dbReference type="ARBA" id="ARBA00039658"/>
    </source>
</evidence>
<dbReference type="InterPro" id="IPR041588">
    <property type="entry name" value="Integrase_H2C2"/>
</dbReference>
<dbReference type="Gene3D" id="3.30.420.10">
    <property type="entry name" value="Ribonuclease H-like superfamily/Ribonuclease H"/>
    <property type="match status" value="1"/>
</dbReference>
<protein>
    <recommendedName>
        <fullName evidence="1">Gypsy retrotransposon integrase-like protein 1</fullName>
    </recommendedName>
</protein>
<dbReference type="PROSITE" id="PS50994">
    <property type="entry name" value="INTEGRASE"/>
    <property type="match status" value="1"/>
</dbReference>
<evidence type="ECO:0000313" key="4">
    <source>
        <dbReference type="Proteomes" id="UP001558613"/>
    </source>
</evidence>
<feature type="domain" description="Integrase catalytic" evidence="2">
    <location>
        <begin position="186"/>
        <end position="296"/>
    </location>
</feature>
<dbReference type="Pfam" id="PF17921">
    <property type="entry name" value="Integrase_H2C2"/>
    <property type="match status" value="1"/>
</dbReference>
<dbReference type="PANTHER" id="PTHR37984:SF9">
    <property type="entry name" value="INTEGRASE CATALYTIC DOMAIN-CONTAINING PROTEIN"/>
    <property type="match status" value="1"/>
</dbReference>
<evidence type="ECO:0000259" key="2">
    <source>
        <dbReference type="PROSITE" id="PS50994"/>
    </source>
</evidence>
<sequence length="480" mass="54423">MRLMKFTYTISHVPGKHIATTDVLSRAPGEEKRDKDQQQNEEELNLYVNSVVTSLPATEKRLHEIQQHQEADPVLQLVKKYTLEGWPTKSRVEAMVLPYFQFAGELTVENGLLLKGCRLVIPKSLQSDILEKLHSAHQGIAKCRERAKQSVWWPGLSAQLQQKVEKCDICASHRKIFKETLIPTEFPDRPWSKVGADLFQWKDDQYLLVIDYFSRFMEIAKLSSTTAACVVTHLKSIFARHGIPTEVMSDNGPQFSAEYFKKFAKEWGFSHTTSSPRYPQANGEAERAVRTVKEFLSKAADPYLALMEYRATPLANGHSPAELLMGRKLRTTVPGIPSVLNPGWVDLNRLKEEEMVRREKQGKQFNKRHRAHVPGESVWIGDTGEKGTVIRLAETPRSYLVESPKGILRRNRSHLVPTPVAPPAITSECTLPPEQENTASAVGPDVLCSYNVPGLPNTPEKRYPSRERKPPKYLKDFVYS</sequence>
<dbReference type="InterPro" id="IPR001584">
    <property type="entry name" value="Integrase_cat-core"/>
</dbReference>
<comment type="caution">
    <text evidence="3">The sequence shown here is derived from an EMBL/GenBank/DDBJ whole genome shotgun (WGS) entry which is preliminary data.</text>
</comment>
<dbReference type="InterPro" id="IPR036397">
    <property type="entry name" value="RNaseH_sf"/>
</dbReference>
<organism evidence="3 4">
    <name type="scientific">Cirrhinus molitorella</name>
    <name type="common">mud carp</name>
    <dbReference type="NCBI Taxonomy" id="172907"/>
    <lineage>
        <taxon>Eukaryota</taxon>
        <taxon>Metazoa</taxon>
        <taxon>Chordata</taxon>
        <taxon>Craniata</taxon>
        <taxon>Vertebrata</taxon>
        <taxon>Euteleostomi</taxon>
        <taxon>Actinopterygii</taxon>
        <taxon>Neopterygii</taxon>
        <taxon>Teleostei</taxon>
        <taxon>Ostariophysi</taxon>
        <taxon>Cypriniformes</taxon>
        <taxon>Cyprinidae</taxon>
        <taxon>Labeoninae</taxon>
        <taxon>Labeonini</taxon>
        <taxon>Cirrhinus</taxon>
    </lineage>
</organism>
<dbReference type="InterPro" id="IPR050951">
    <property type="entry name" value="Retrovirus_Pol_polyprotein"/>
</dbReference>
<accession>A0ABR3LVT5</accession>
<evidence type="ECO:0000313" key="3">
    <source>
        <dbReference type="EMBL" id="KAL1255543.1"/>
    </source>
</evidence>
<gene>
    <name evidence="3" type="ORF">QQF64_013604</name>
</gene>
<dbReference type="Proteomes" id="UP001558613">
    <property type="component" value="Unassembled WGS sequence"/>
</dbReference>
<dbReference type="EMBL" id="JAYMGO010000019">
    <property type="protein sequence ID" value="KAL1255543.1"/>
    <property type="molecule type" value="Genomic_DNA"/>
</dbReference>
<reference evidence="3 4" key="1">
    <citation type="submission" date="2023-09" db="EMBL/GenBank/DDBJ databases">
        <authorList>
            <person name="Wang M."/>
        </authorList>
    </citation>
    <scope>NUCLEOTIDE SEQUENCE [LARGE SCALE GENOMIC DNA]</scope>
    <source>
        <strain evidence="3">GT-2023</strain>
        <tissue evidence="3">Liver</tissue>
    </source>
</reference>